<dbReference type="PANTHER" id="PTHR42924:SF3">
    <property type="entry name" value="POLYMERASE_HISTIDINOL PHOSPHATASE N-TERMINAL DOMAIN-CONTAINING PROTEIN"/>
    <property type="match status" value="1"/>
</dbReference>
<dbReference type="EMBL" id="SRMF01000001">
    <property type="protein sequence ID" value="TGG95816.1"/>
    <property type="molecule type" value="Genomic_DNA"/>
</dbReference>
<dbReference type="SUPFAM" id="SSF89550">
    <property type="entry name" value="PHP domain-like"/>
    <property type="match status" value="1"/>
</dbReference>
<keyword evidence="3" id="KW-1185">Reference proteome</keyword>
<dbReference type="PANTHER" id="PTHR42924">
    <property type="entry name" value="EXONUCLEASE"/>
    <property type="match status" value="1"/>
</dbReference>
<dbReference type="CDD" id="cd07438">
    <property type="entry name" value="PHP_HisPPase_AMP"/>
    <property type="match status" value="1"/>
</dbReference>
<dbReference type="AlphaFoldDB" id="A0A4Z0WIZ2"/>
<organism evidence="2 3">
    <name type="scientific">Natronospirillum operosum</name>
    <dbReference type="NCBI Taxonomy" id="2759953"/>
    <lineage>
        <taxon>Bacteria</taxon>
        <taxon>Pseudomonadati</taxon>
        <taxon>Pseudomonadota</taxon>
        <taxon>Gammaproteobacteria</taxon>
        <taxon>Oceanospirillales</taxon>
        <taxon>Natronospirillaceae</taxon>
        <taxon>Natronospirillum</taxon>
    </lineage>
</organism>
<dbReference type="GO" id="GO:0004534">
    <property type="term" value="F:5'-3' RNA exonuclease activity"/>
    <property type="evidence" value="ECO:0007669"/>
    <property type="project" value="TreeGrafter"/>
</dbReference>
<sequence length="300" mass="32688">MTETTDSLNSDADPVYRSGSRRYERADLHCHSTCSDGSLTIDALVARAGAAGLQWFSITDHDTLSGQTEARALAAGHDGLHYVTGVEWSAVWNGILVHLVGLDFDPAHPDSLQAAERQGEARAKRALRIAHKLDRNGFAGVEKWVRSEQAPTAPGRPHIARFLVDSGQIRSAELAFRRFLGAGKLGDVKTHWPTMEEVVQWVRAAGGQAVLAHPHRYRLTGRKKRQMVADFAAAGGSALEIGVPGMTPNDRMLFTELCQTHELAASAGSDFHHDSQQWLALGQVPPLPAGLQPVWERFAL</sequence>
<dbReference type="Gene3D" id="3.20.20.140">
    <property type="entry name" value="Metal-dependent hydrolases"/>
    <property type="match status" value="1"/>
</dbReference>
<dbReference type="InterPro" id="IPR003141">
    <property type="entry name" value="Pol/His_phosphatase_N"/>
</dbReference>
<dbReference type="Proteomes" id="UP000297475">
    <property type="component" value="Unassembled WGS sequence"/>
</dbReference>
<protein>
    <submittedName>
        <fullName evidence="2">PHP domain-containing protein</fullName>
    </submittedName>
</protein>
<proteinExistence type="predicted"/>
<evidence type="ECO:0000259" key="1">
    <source>
        <dbReference type="SMART" id="SM00481"/>
    </source>
</evidence>
<name>A0A4Z0WIZ2_9GAMM</name>
<evidence type="ECO:0000313" key="2">
    <source>
        <dbReference type="EMBL" id="TGG95816.1"/>
    </source>
</evidence>
<dbReference type="RefSeq" id="WP_135481786.1">
    <property type="nucleotide sequence ID" value="NZ_SRMF01000001.1"/>
</dbReference>
<dbReference type="SMART" id="SM00481">
    <property type="entry name" value="POLIIIAc"/>
    <property type="match status" value="1"/>
</dbReference>
<reference evidence="2 3" key="1">
    <citation type="submission" date="2019-04" db="EMBL/GenBank/DDBJ databases">
        <title>Natronospirillum operosus gen. nov., sp. nov., a haloalkaliphilic satellite isolated from decaying biomass of laboratory culture of cyanobacterium Geitlerinema sp. and proposal of Natronospirillaceae fam. nov. and Saccharospirillaceae fam. nov.</title>
        <authorList>
            <person name="Kevbrin V."/>
            <person name="Boltyanskaya Y."/>
            <person name="Koziaeva V."/>
            <person name="Grouzdev D.S."/>
            <person name="Park M."/>
            <person name="Cho J."/>
        </authorList>
    </citation>
    <scope>NUCLEOTIDE SEQUENCE [LARGE SCALE GENOMIC DNA]</scope>
    <source>
        <strain evidence="2 3">G-116</strain>
    </source>
</reference>
<dbReference type="OrthoDB" id="9804333at2"/>
<dbReference type="Gene3D" id="1.10.150.650">
    <property type="match status" value="1"/>
</dbReference>
<dbReference type="InterPro" id="IPR016195">
    <property type="entry name" value="Pol/histidinol_Pase-like"/>
</dbReference>
<comment type="caution">
    <text evidence="2">The sequence shown here is derived from an EMBL/GenBank/DDBJ whole genome shotgun (WGS) entry which is preliminary data.</text>
</comment>
<dbReference type="InterPro" id="IPR004013">
    <property type="entry name" value="PHP_dom"/>
</dbReference>
<evidence type="ECO:0000313" key="3">
    <source>
        <dbReference type="Proteomes" id="UP000297475"/>
    </source>
</evidence>
<dbReference type="InterPro" id="IPR052018">
    <property type="entry name" value="PHP_domain"/>
</dbReference>
<gene>
    <name evidence="2" type="ORF">E4656_05260</name>
</gene>
<feature type="domain" description="Polymerase/histidinol phosphatase N-terminal" evidence="1">
    <location>
        <begin position="26"/>
        <end position="92"/>
    </location>
</feature>
<dbReference type="GO" id="GO:0035312">
    <property type="term" value="F:5'-3' DNA exonuclease activity"/>
    <property type="evidence" value="ECO:0007669"/>
    <property type="project" value="TreeGrafter"/>
</dbReference>
<dbReference type="Pfam" id="PF02811">
    <property type="entry name" value="PHP"/>
    <property type="match status" value="1"/>
</dbReference>
<accession>A0A4Z0WIZ2</accession>